<dbReference type="Gramene" id="HORVU.MOREX.r2.1HG0078110.1">
    <property type="protein sequence ID" value="HORVU.MOREX.r2.1HG0078110.1.CDS.1"/>
    <property type="gene ID" value="HORVU.MOREX.r2.1HG0078110"/>
</dbReference>
<proteinExistence type="predicted"/>
<dbReference type="Proteomes" id="UP000011116">
    <property type="component" value="Chromosome 1H"/>
</dbReference>
<sequence length="369" mass="40468">MSAMTLTRRAALACRSARRLLSTSGQPRPAPSTLLGHFHHPMWPQDAEAFQLPPLAAPVFQPLTPSSPSLSIDFLPDVLDYALHDSHLGLVLLRRKPQFGTRGFLVCDPVSRRHAQLPPPPISSNNGGVVIGAALLSRAPSGGGLQFEILCVALEVDRPRAWIASYHDGRCRWAALAPSRGVTLDLDHTRFERVCVHAAGGMYWHVLHSPAVLALDTASCDFSFLPAPALMWGGDDGDHKYRIGEMPEDGRLCIASLERRHGLQICVRAQVGATGDNGWVLDRRVPMEEVLDTVPSLPKDRLLRHSRMWLGDMDAGRTGKVFINTIGFGNFSYDIIDHKLEPLTIEDGTTYGHPVFAYIPVPAPHSRST</sequence>
<dbReference type="PANTHER" id="PTHR33207">
    <property type="entry name" value="F-BOX DOMAIN CONTAINING PROTEIN-RELATED"/>
    <property type="match status" value="1"/>
</dbReference>
<evidence type="ECO:0000313" key="2">
    <source>
        <dbReference type="Proteomes" id="UP000011116"/>
    </source>
</evidence>
<keyword evidence="2" id="KW-1185">Reference proteome</keyword>
<accession>A0A8I6X7W1</accession>
<organism evidence="1 2">
    <name type="scientific">Hordeum vulgare subsp. vulgare</name>
    <name type="common">Domesticated barley</name>
    <dbReference type="NCBI Taxonomy" id="112509"/>
    <lineage>
        <taxon>Eukaryota</taxon>
        <taxon>Viridiplantae</taxon>
        <taxon>Streptophyta</taxon>
        <taxon>Embryophyta</taxon>
        <taxon>Tracheophyta</taxon>
        <taxon>Spermatophyta</taxon>
        <taxon>Magnoliopsida</taxon>
        <taxon>Liliopsida</taxon>
        <taxon>Poales</taxon>
        <taxon>Poaceae</taxon>
        <taxon>BOP clade</taxon>
        <taxon>Pooideae</taxon>
        <taxon>Triticodae</taxon>
        <taxon>Triticeae</taxon>
        <taxon>Hordeinae</taxon>
        <taxon>Hordeum</taxon>
    </lineage>
</organism>
<dbReference type="AlphaFoldDB" id="A0A8I6X7W1"/>
<reference evidence="1" key="2">
    <citation type="submission" date="2020-10" db="EMBL/GenBank/DDBJ databases">
        <authorList>
            <person name="Scholz U."/>
            <person name="Mascher M."/>
            <person name="Fiebig A."/>
        </authorList>
    </citation>
    <scope>NUCLEOTIDE SEQUENCE [LARGE SCALE GENOMIC DNA]</scope>
    <source>
        <strain evidence="1">cv. Morex</strain>
    </source>
</reference>
<reference evidence="1" key="3">
    <citation type="submission" date="2022-01" db="UniProtKB">
        <authorList>
            <consortium name="EnsemblPlants"/>
        </authorList>
    </citation>
    <scope>IDENTIFICATION</scope>
    <source>
        <strain evidence="1">subsp. vulgare</strain>
    </source>
</reference>
<dbReference type="EnsemblPlants" id="HORVU.MOREX.r3.1HG0094740.1">
    <property type="protein sequence ID" value="HORVU.MOREX.r3.1HG0094740.1.CDS1"/>
    <property type="gene ID" value="HORVU.MOREX.r3.1HG0094740"/>
</dbReference>
<dbReference type="Gramene" id="HORVU.MOREX.r3.1HG0094740.1">
    <property type="protein sequence ID" value="HORVU.MOREX.r3.1HG0094740.1.CDS1"/>
    <property type="gene ID" value="HORVU.MOREX.r3.1HG0094740"/>
</dbReference>
<protein>
    <submittedName>
        <fullName evidence="1">Uncharacterized protein</fullName>
    </submittedName>
</protein>
<name>A0A8I6X7W1_HORVV</name>
<evidence type="ECO:0000313" key="1">
    <source>
        <dbReference type="EnsemblPlants" id="HORVU.MOREX.r3.1HG0094740.1.CDS1"/>
    </source>
</evidence>
<reference evidence="2" key="1">
    <citation type="journal article" date="2012" name="Nature">
        <title>A physical, genetic and functional sequence assembly of the barley genome.</title>
        <authorList>
            <consortium name="The International Barley Genome Sequencing Consortium"/>
            <person name="Mayer K.F."/>
            <person name="Waugh R."/>
            <person name="Brown J.W."/>
            <person name="Schulman A."/>
            <person name="Langridge P."/>
            <person name="Platzer M."/>
            <person name="Fincher G.B."/>
            <person name="Muehlbauer G.J."/>
            <person name="Sato K."/>
            <person name="Close T.J."/>
            <person name="Wise R.P."/>
            <person name="Stein N."/>
        </authorList>
    </citation>
    <scope>NUCLEOTIDE SEQUENCE [LARGE SCALE GENOMIC DNA]</scope>
    <source>
        <strain evidence="2">cv. Morex</strain>
    </source>
</reference>